<evidence type="ECO:0000313" key="4">
    <source>
        <dbReference type="Proteomes" id="UP000184304"/>
    </source>
</evidence>
<feature type="signal peptide" evidence="2">
    <location>
        <begin position="1"/>
        <end position="20"/>
    </location>
</feature>
<reference evidence="4" key="1">
    <citation type="journal article" date="2017" name="Genome Biol.">
        <title>Comparative genomics reveals high biological diversity and specific adaptations in the industrially and medically important fungal genus Aspergillus.</title>
        <authorList>
            <person name="de Vries R.P."/>
            <person name="Riley R."/>
            <person name="Wiebenga A."/>
            <person name="Aguilar-Osorio G."/>
            <person name="Amillis S."/>
            <person name="Uchima C.A."/>
            <person name="Anderluh G."/>
            <person name="Asadollahi M."/>
            <person name="Askin M."/>
            <person name="Barry K."/>
            <person name="Battaglia E."/>
            <person name="Bayram O."/>
            <person name="Benocci T."/>
            <person name="Braus-Stromeyer S.A."/>
            <person name="Caldana C."/>
            <person name="Canovas D."/>
            <person name="Cerqueira G.C."/>
            <person name="Chen F."/>
            <person name="Chen W."/>
            <person name="Choi C."/>
            <person name="Clum A."/>
            <person name="Dos Santos R.A."/>
            <person name="Damasio A.R."/>
            <person name="Diallinas G."/>
            <person name="Emri T."/>
            <person name="Fekete E."/>
            <person name="Flipphi M."/>
            <person name="Freyberg S."/>
            <person name="Gallo A."/>
            <person name="Gournas C."/>
            <person name="Habgood R."/>
            <person name="Hainaut M."/>
            <person name="Harispe M.L."/>
            <person name="Henrissat B."/>
            <person name="Hilden K.S."/>
            <person name="Hope R."/>
            <person name="Hossain A."/>
            <person name="Karabika E."/>
            <person name="Karaffa L."/>
            <person name="Karanyi Z."/>
            <person name="Krasevec N."/>
            <person name="Kuo A."/>
            <person name="Kusch H."/>
            <person name="LaButti K."/>
            <person name="Lagendijk E.L."/>
            <person name="Lapidus A."/>
            <person name="Levasseur A."/>
            <person name="Lindquist E."/>
            <person name="Lipzen A."/>
            <person name="Logrieco A.F."/>
            <person name="MacCabe A."/>
            <person name="Maekelae M.R."/>
            <person name="Malavazi I."/>
            <person name="Melin P."/>
            <person name="Meyer V."/>
            <person name="Mielnichuk N."/>
            <person name="Miskei M."/>
            <person name="Molnar A.P."/>
            <person name="Mule G."/>
            <person name="Ngan C.Y."/>
            <person name="Orejas M."/>
            <person name="Orosz E."/>
            <person name="Ouedraogo J.P."/>
            <person name="Overkamp K.M."/>
            <person name="Park H.-S."/>
            <person name="Perrone G."/>
            <person name="Piumi F."/>
            <person name="Punt P.J."/>
            <person name="Ram A.F."/>
            <person name="Ramon A."/>
            <person name="Rauscher S."/>
            <person name="Record E."/>
            <person name="Riano-Pachon D.M."/>
            <person name="Robert V."/>
            <person name="Roehrig J."/>
            <person name="Ruller R."/>
            <person name="Salamov A."/>
            <person name="Salih N.S."/>
            <person name="Samson R.A."/>
            <person name="Sandor E."/>
            <person name="Sanguinetti M."/>
            <person name="Schuetze T."/>
            <person name="Sepcic K."/>
            <person name="Shelest E."/>
            <person name="Sherlock G."/>
            <person name="Sophianopoulou V."/>
            <person name="Squina F.M."/>
            <person name="Sun H."/>
            <person name="Susca A."/>
            <person name="Todd R.B."/>
            <person name="Tsang A."/>
            <person name="Unkles S.E."/>
            <person name="van de Wiele N."/>
            <person name="van Rossen-Uffink D."/>
            <person name="Oliveira J.V."/>
            <person name="Vesth T.C."/>
            <person name="Visser J."/>
            <person name="Yu J.-H."/>
            <person name="Zhou M."/>
            <person name="Andersen M.R."/>
            <person name="Archer D.B."/>
            <person name="Baker S.E."/>
            <person name="Benoit I."/>
            <person name="Brakhage A.A."/>
            <person name="Braus G.H."/>
            <person name="Fischer R."/>
            <person name="Frisvad J.C."/>
            <person name="Goldman G.H."/>
            <person name="Houbraken J."/>
            <person name="Oakley B."/>
            <person name="Pocsi I."/>
            <person name="Scazzocchio C."/>
            <person name="Seiboth B."/>
            <person name="vanKuyk P.A."/>
            <person name="Wortman J."/>
            <person name="Dyer P.S."/>
            <person name="Grigoriev I.V."/>
        </authorList>
    </citation>
    <scope>NUCLEOTIDE SEQUENCE [LARGE SCALE GENOMIC DNA]</scope>
    <source>
        <strain evidence="4">CBS 134.48</strain>
    </source>
</reference>
<evidence type="ECO:0000256" key="2">
    <source>
        <dbReference type="SAM" id="SignalP"/>
    </source>
</evidence>
<dbReference type="AlphaFoldDB" id="A0A1L9N4R2"/>
<dbReference type="VEuPathDB" id="FungiDB:ASPTUDRAFT_648413"/>
<accession>A0A1L9N4R2</accession>
<evidence type="ECO:0000256" key="1">
    <source>
        <dbReference type="SAM" id="MobiDB-lite"/>
    </source>
</evidence>
<feature type="region of interest" description="Disordered" evidence="1">
    <location>
        <begin position="68"/>
        <end position="100"/>
    </location>
</feature>
<keyword evidence="4" id="KW-1185">Reference proteome</keyword>
<keyword evidence="2" id="KW-0732">Signal</keyword>
<sequence length="100" mass="10801">MKRNGEANIFLSATSLLVVSQSTRLYQIDCCSVMTLGVDPLTDLPKGSSGTRVKGSLPYPTLSIGVFTDHSPGMDEEGGVGWKTRNLNGVDNSGRERQRQ</sequence>
<dbReference type="EMBL" id="KV878203">
    <property type="protein sequence ID" value="OJI84244.1"/>
    <property type="molecule type" value="Genomic_DNA"/>
</dbReference>
<protein>
    <submittedName>
        <fullName evidence="3">Uncharacterized protein</fullName>
    </submittedName>
</protein>
<gene>
    <name evidence="3" type="ORF">ASPTUDRAFT_648413</name>
</gene>
<organism evidence="3 4">
    <name type="scientific">Aspergillus tubingensis (strain CBS 134.48)</name>
    <dbReference type="NCBI Taxonomy" id="767770"/>
    <lineage>
        <taxon>Eukaryota</taxon>
        <taxon>Fungi</taxon>
        <taxon>Dikarya</taxon>
        <taxon>Ascomycota</taxon>
        <taxon>Pezizomycotina</taxon>
        <taxon>Eurotiomycetes</taxon>
        <taxon>Eurotiomycetidae</taxon>
        <taxon>Eurotiales</taxon>
        <taxon>Aspergillaceae</taxon>
        <taxon>Aspergillus</taxon>
        <taxon>Aspergillus subgen. Circumdati</taxon>
    </lineage>
</organism>
<feature type="chain" id="PRO_5009887050" evidence="2">
    <location>
        <begin position="21"/>
        <end position="100"/>
    </location>
</feature>
<dbReference type="Proteomes" id="UP000184304">
    <property type="component" value="Unassembled WGS sequence"/>
</dbReference>
<evidence type="ECO:0000313" key="3">
    <source>
        <dbReference type="EMBL" id="OJI84244.1"/>
    </source>
</evidence>
<name>A0A1L9N4R2_ASPTC</name>
<proteinExistence type="predicted"/>